<dbReference type="GO" id="GO:0010088">
    <property type="term" value="P:phloem development"/>
    <property type="evidence" value="ECO:0007669"/>
    <property type="project" value="InterPro"/>
</dbReference>
<evidence type="ECO:0000313" key="4">
    <source>
        <dbReference type="Proteomes" id="UP000327013"/>
    </source>
</evidence>
<organism evidence="3 4">
    <name type="scientific">Carpinus fangiana</name>
    <dbReference type="NCBI Taxonomy" id="176857"/>
    <lineage>
        <taxon>Eukaryota</taxon>
        <taxon>Viridiplantae</taxon>
        <taxon>Streptophyta</taxon>
        <taxon>Embryophyta</taxon>
        <taxon>Tracheophyta</taxon>
        <taxon>Spermatophyta</taxon>
        <taxon>Magnoliopsida</taxon>
        <taxon>eudicotyledons</taxon>
        <taxon>Gunneridae</taxon>
        <taxon>Pentapetalae</taxon>
        <taxon>rosids</taxon>
        <taxon>fabids</taxon>
        <taxon>Fagales</taxon>
        <taxon>Betulaceae</taxon>
        <taxon>Carpinus</taxon>
    </lineage>
</organism>
<feature type="domain" description="Sieve element occlusion C-terminal" evidence="2">
    <location>
        <begin position="426"/>
        <end position="500"/>
    </location>
</feature>
<keyword evidence="4" id="KW-1185">Reference proteome</keyword>
<protein>
    <recommendedName>
        <fullName evidence="5">Sieve element occlusion N-terminal domain-containing protein</fullName>
    </recommendedName>
</protein>
<dbReference type="Pfam" id="PF14577">
    <property type="entry name" value="SEO_C"/>
    <property type="match status" value="2"/>
</dbReference>
<evidence type="ECO:0000313" key="3">
    <source>
        <dbReference type="EMBL" id="KAE8022604.1"/>
    </source>
</evidence>
<dbReference type="AlphaFoldDB" id="A0A5N6R1W4"/>
<proteinExistence type="predicted"/>
<accession>A0A5N6R1W4</accession>
<feature type="domain" description="Sieve element occlusion C-terminal" evidence="2">
    <location>
        <begin position="501"/>
        <end position="628"/>
    </location>
</feature>
<dbReference type="Gene3D" id="3.40.30.10">
    <property type="entry name" value="Glutaredoxin"/>
    <property type="match status" value="1"/>
</dbReference>
<dbReference type="Pfam" id="PF14576">
    <property type="entry name" value="SEO_N"/>
    <property type="match status" value="1"/>
</dbReference>
<evidence type="ECO:0000259" key="1">
    <source>
        <dbReference type="Pfam" id="PF14576"/>
    </source>
</evidence>
<gene>
    <name evidence="3" type="ORF">FH972_008390</name>
</gene>
<name>A0A5N6R1W4_9ROSI</name>
<evidence type="ECO:0000259" key="2">
    <source>
        <dbReference type="Pfam" id="PF14577"/>
    </source>
</evidence>
<dbReference type="OrthoDB" id="10399575at2759"/>
<dbReference type="InterPro" id="IPR027942">
    <property type="entry name" value="SEO_N"/>
</dbReference>
<dbReference type="EMBL" id="CM017323">
    <property type="protein sequence ID" value="KAE8022604.1"/>
    <property type="molecule type" value="Genomic_DNA"/>
</dbReference>
<feature type="domain" description="Sieve element occlusion N-terminal" evidence="1">
    <location>
        <begin position="2"/>
        <end position="269"/>
    </location>
</feature>
<evidence type="ECO:0008006" key="5">
    <source>
        <dbReference type="Google" id="ProtNLM"/>
    </source>
</evidence>
<sequence>MSDEQTMSETSAIHHEPADEKFDADSVFVIANDILKRATRIVDLMVQGSDQSHEENLEKEAPQATSFRPPLYKLINQLSCELMACRTPGEQTANKTTTSILTILKSYPWNAKALLTLVAFSFEYGEFWLLAQLHSSNQLAKSVGMLKRVEAILEPPGLIQKYKKEIGELNDLTKETLEVIRSILEFEKLSINDTKDVSEDAYRTTITTIVACMIQMSCLTSDEDKKQKLSPLVDKIKLIKEDLKKQILRNQQIEEAEAYRNLEEIIQTPAGIVVFLKALLPTKDDVHMLFDGSTKTPVSIDELKNKNVLLFFSDLNISDDDISILKPIHDEIRNKDDQYKILWIPIMNQWTDDLQKKFEKLQPKMSWYTVKHFGPVRGIRFIEKKWEFNNSPILMVMNPQGEVEHRNALHMIQVWGMRAFPFTEANEEKLVKESTWIGDIMAGIEPNLQDLIKDEKHIFLYGGTDSDWMEQFKEKASALADDPIIKETLISIKLFSLGKDNPNILRLFWNKIRSLFSCKCDEKITNKLLSFETQKGWAILSKGSRVEVIGDANIIMLFLNDFGNWKDKVSSEKGFEGCFKEYNDKSLEGNHLCSHISIPFNAGKIREKMECPRCPRFMESSVKFRCCHGMAMNNDD</sequence>
<reference evidence="3 4" key="1">
    <citation type="submission" date="2019-06" db="EMBL/GenBank/DDBJ databases">
        <title>A chromosomal-level reference genome of Carpinus fangiana (Coryloideae, Betulaceae).</title>
        <authorList>
            <person name="Yang X."/>
            <person name="Wang Z."/>
            <person name="Zhang L."/>
            <person name="Hao G."/>
            <person name="Liu J."/>
            <person name="Yang Y."/>
        </authorList>
    </citation>
    <scope>NUCLEOTIDE SEQUENCE [LARGE SCALE GENOMIC DNA]</scope>
    <source>
        <strain evidence="3">Cfa_2016G</strain>
        <tissue evidence="3">Leaf</tissue>
    </source>
</reference>
<dbReference type="PANTHER" id="PTHR33232:SF18">
    <property type="entry name" value="PROTEIN SIEVE ELEMENT OCCLUSION B-LIKE"/>
    <property type="match status" value="1"/>
</dbReference>
<dbReference type="InterPro" id="IPR039299">
    <property type="entry name" value="SEOA"/>
</dbReference>
<dbReference type="PANTHER" id="PTHR33232">
    <property type="entry name" value="PROTEIN SIEVE ELEMENT OCCLUSION B-LIKE"/>
    <property type="match status" value="1"/>
</dbReference>
<dbReference type="InterPro" id="IPR027944">
    <property type="entry name" value="SEO_C"/>
</dbReference>
<dbReference type="Proteomes" id="UP000327013">
    <property type="component" value="Chromosome 3"/>
</dbReference>